<organism evidence="2 3">
    <name type="scientific">Eumeta variegata</name>
    <name type="common">Bagworm moth</name>
    <name type="synonym">Eumeta japonica</name>
    <dbReference type="NCBI Taxonomy" id="151549"/>
    <lineage>
        <taxon>Eukaryota</taxon>
        <taxon>Metazoa</taxon>
        <taxon>Ecdysozoa</taxon>
        <taxon>Arthropoda</taxon>
        <taxon>Hexapoda</taxon>
        <taxon>Insecta</taxon>
        <taxon>Pterygota</taxon>
        <taxon>Neoptera</taxon>
        <taxon>Endopterygota</taxon>
        <taxon>Lepidoptera</taxon>
        <taxon>Glossata</taxon>
        <taxon>Ditrysia</taxon>
        <taxon>Tineoidea</taxon>
        <taxon>Psychidae</taxon>
        <taxon>Oiketicinae</taxon>
        <taxon>Eumeta</taxon>
    </lineage>
</organism>
<feature type="region of interest" description="Disordered" evidence="1">
    <location>
        <begin position="58"/>
        <end position="88"/>
    </location>
</feature>
<feature type="compositionally biased region" description="Basic and acidic residues" evidence="1">
    <location>
        <begin position="66"/>
        <end position="79"/>
    </location>
</feature>
<name>A0A4C1X1C4_EUMVA</name>
<evidence type="ECO:0000313" key="2">
    <source>
        <dbReference type="EMBL" id="GBP57481.1"/>
    </source>
</evidence>
<dbReference type="Proteomes" id="UP000299102">
    <property type="component" value="Unassembled WGS sequence"/>
</dbReference>
<evidence type="ECO:0000256" key="1">
    <source>
        <dbReference type="SAM" id="MobiDB-lite"/>
    </source>
</evidence>
<sequence length="88" mass="9663">MRAEVATRPAARPAARPAGPTYSNVLSDNRDHLDSLYKLKHLKTAALCSFMRRRVDKARAGPRVYTADRPRPRTPDTHRGGAASAASH</sequence>
<comment type="caution">
    <text evidence="2">The sequence shown here is derived from an EMBL/GenBank/DDBJ whole genome shotgun (WGS) entry which is preliminary data.</text>
</comment>
<accession>A0A4C1X1C4</accession>
<feature type="compositionally biased region" description="Low complexity" evidence="1">
    <location>
        <begin position="1"/>
        <end position="20"/>
    </location>
</feature>
<reference evidence="2 3" key="1">
    <citation type="journal article" date="2019" name="Commun. Biol.">
        <title>The bagworm genome reveals a unique fibroin gene that provides high tensile strength.</title>
        <authorList>
            <person name="Kono N."/>
            <person name="Nakamura H."/>
            <person name="Ohtoshi R."/>
            <person name="Tomita M."/>
            <person name="Numata K."/>
            <person name="Arakawa K."/>
        </authorList>
    </citation>
    <scope>NUCLEOTIDE SEQUENCE [LARGE SCALE GENOMIC DNA]</scope>
</reference>
<protein>
    <submittedName>
        <fullName evidence="2">Uncharacterized protein</fullName>
    </submittedName>
</protein>
<evidence type="ECO:0000313" key="3">
    <source>
        <dbReference type="Proteomes" id="UP000299102"/>
    </source>
</evidence>
<dbReference type="AlphaFoldDB" id="A0A4C1X1C4"/>
<dbReference type="EMBL" id="BGZK01000717">
    <property type="protein sequence ID" value="GBP57481.1"/>
    <property type="molecule type" value="Genomic_DNA"/>
</dbReference>
<feature type="region of interest" description="Disordered" evidence="1">
    <location>
        <begin position="1"/>
        <end position="27"/>
    </location>
</feature>
<proteinExistence type="predicted"/>
<gene>
    <name evidence="2" type="ORF">EVAR_36133_1</name>
</gene>
<keyword evidence="3" id="KW-1185">Reference proteome</keyword>